<evidence type="ECO:0000256" key="4">
    <source>
        <dbReference type="ARBA" id="ARBA00022989"/>
    </source>
</evidence>
<gene>
    <name evidence="7" type="ORF">HMPREF7215_2245</name>
</gene>
<proteinExistence type="predicted"/>
<keyword evidence="5 6" id="KW-0472">Membrane</keyword>
<dbReference type="PRINTS" id="PR00176">
    <property type="entry name" value="NANEUSMPORT"/>
</dbReference>
<protein>
    <submittedName>
        <fullName evidence="7">Sodium:neurotransmitter symporter family protein</fullName>
    </submittedName>
</protein>
<feature type="transmembrane region" description="Helical" evidence="6">
    <location>
        <begin position="429"/>
        <end position="449"/>
    </location>
</feature>
<dbReference type="PANTHER" id="PTHR42948">
    <property type="entry name" value="TRANSPORTER"/>
    <property type="match status" value="1"/>
</dbReference>
<keyword evidence="2" id="KW-0813">Transport</keyword>
<evidence type="ECO:0000256" key="3">
    <source>
        <dbReference type="ARBA" id="ARBA00022692"/>
    </source>
</evidence>
<dbReference type="CDD" id="cd10336">
    <property type="entry name" value="SLC6sbd_Tyt1-Like"/>
    <property type="match status" value="1"/>
</dbReference>
<sequence>MERESFKSRIGFILVSAGCAIGIGNVWKYPWLVGQNGGGIFVLFYLLFLVCMGIPVLTMELAVGRGSRKSAVKGYETLEPAGSKWHVHGWFCVAGNYLLMMYYTTVSGWMLSYFFKFTFGTFDGMAAENVNGVFGGMLGDPEEMALCMALTVIGGFLVCSMGMQKGLEKVTKWMMLGLLALIVVLAVHSLLLPGAGEGARFYLLPSVTRMKASGLGNVIMAAMNQSFFTLSLGIASMEIFGSYMSDQFTLTGEAVRIVALDTFVAFMAGLIIFPACFSFGVQPDAGPSLIFITLPKVFINMEGGRLWGSLFFLFMTFASFSTVITVFENILAACMDNFGWSRAKSVWFNCAFVLVTSVPCVLGYNLWSDVRILGSRDVLDSEDFVVSNLLLPLGSLIYLLFCVTKWGWGFDKYLAECNKGAGIKMSRRFKPYFQFVLPLLILAILIQGLM</sequence>
<feature type="transmembrane region" description="Helical" evidence="6">
    <location>
        <begin position="143"/>
        <end position="163"/>
    </location>
</feature>
<dbReference type="PANTHER" id="PTHR42948:SF1">
    <property type="entry name" value="TRANSPORTER"/>
    <property type="match status" value="1"/>
</dbReference>
<feature type="transmembrane region" description="Helical" evidence="6">
    <location>
        <begin position="42"/>
        <end position="64"/>
    </location>
</feature>
<name>A0ABM9ZTY6_9BACT</name>
<organism evidence="7 8">
    <name type="scientific">Pyramidobacter piscolens W5455</name>
    <dbReference type="NCBI Taxonomy" id="352165"/>
    <lineage>
        <taxon>Bacteria</taxon>
        <taxon>Thermotogati</taxon>
        <taxon>Synergistota</taxon>
        <taxon>Synergistia</taxon>
        <taxon>Synergistales</taxon>
        <taxon>Dethiosulfovibrionaceae</taxon>
        <taxon>Pyramidobacter</taxon>
    </lineage>
</organism>
<dbReference type="Proteomes" id="UP000006462">
    <property type="component" value="Unassembled WGS sequence"/>
</dbReference>
<feature type="transmembrane region" description="Helical" evidence="6">
    <location>
        <begin position="12"/>
        <end position="30"/>
    </location>
</feature>
<reference evidence="7 8" key="1">
    <citation type="submission" date="2009-12" db="EMBL/GenBank/DDBJ databases">
        <authorList>
            <person name="Shrivastava S."/>
            <person name="Madupu R."/>
            <person name="Durkin A.S."/>
            <person name="Torralba M."/>
            <person name="Methe B."/>
            <person name="Sutton G.G."/>
            <person name="Strausberg R.L."/>
            <person name="Nelson K.E."/>
        </authorList>
    </citation>
    <scope>NUCLEOTIDE SEQUENCE [LARGE SCALE GENOMIC DNA]</scope>
    <source>
        <strain evidence="7 8">W5455</strain>
    </source>
</reference>
<evidence type="ECO:0000256" key="5">
    <source>
        <dbReference type="ARBA" id="ARBA00023136"/>
    </source>
</evidence>
<comment type="caution">
    <text evidence="7">The sequence shown here is derived from an EMBL/GenBank/DDBJ whole genome shotgun (WGS) entry which is preliminary data.</text>
</comment>
<feature type="transmembrane region" description="Helical" evidence="6">
    <location>
        <begin position="175"/>
        <end position="195"/>
    </location>
</feature>
<dbReference type="NCBIfam" id="NF037979">
    <property type="entry name" value="Na_transp"/>
    <property type="match status" value="1"/>
</dbReference>
<accession>A0ABM9ZTY6</accession>
<evidence type="ECO:0000313" key="8">
    <source>
        <dbReference type="Proteomes" id="UP000006462"/>
    </source>
</evidence>
<feature type="transmembrane region" description="Helical" evidence="6">
    <location>
        <begin position="258"/>
        <end position="281"/>
    </location>
</feature>
<evidence type="ECO:0000256" key="6">
    <source>
        <dbReference type="SAM" id="Phobius"/>
    </source>
</evidence>
<dbReference type="RefSeq" id="WP_009165170.1">
    <property type="nucleotide sequence ID" value="NZ_ADFP01000084.1"/>
</dbReference>
<feature type="transmembrane region" description="Helical" evidence="6">
    <location>
        <begin position="346"/>
        <end position="367"/>
    </location>
</feature>
<evidence type="ECO:0000256" key="1">
    <source>
        <dbReference type="ARBA" id="ARBA00004141"/>
    </source>
</evidence>
<dbReference type="InterPro" id="IPR047218">
    <property type="entry name" value="YocR/YhdH-like"/>
</dbReference>
<keyword evidence="8" id="KW-1185">Reference proteome</keyword>
<comment type="subcellular location">
    <subcellularLocation>
        <location evidence="1">Membrane</location>
        <topology evidence="1">Multi-pass membrane protein</topology>
    </subcellularLocation>
</comment>
<keyword evidence="3 6" id="KW-0812">Transmembrane</keyword>
<feature type="transmembrane region" description="Helical" evidence="6">
    <location>
        <begin position="215"/>
        <end position="237"/>
    </location>
</feature>
<dbReference type="PROSITE" id="PS50267">
    <property type="entry name" value="NA_NEUROTRAN_SYMP_3"/>
    <property type="match status" value="1"/>
</dbReference>
<feature type="transmembrane region" description="Helical" evidence="6">
    <location>
        <begin position="387"/>
        <end position="408"/>
    </location>
</feature>
<dbReference type="SUPFAM" id="SSF161070">
    <property type="entry name" value="SNF-like"/>
    <property type="match status" value="1"/>
</dbReference>
<evidence type="ECO:0000256" key="2">
    <source>
        <dbReference type="ARBA" id="ARBA00022448"/>
    </source>
</evidence>
<dbReference type="InterPro" id="IPR037272">
    <property type="entry name" value="SNS_sf"/>
</dbReference>
<dbReference type="InterPro" id="IPR000175">
    <property type="entry name" value="Na/ntran_symport"/>
</dbReference>
<keyword evidence="4 6" id="KW-1133">Transmembrane helix</keyword>
<dbReference type="Pfam" id="PF00209">
    <property type="entry name" value="SNF"/>
    <property type="match status" value="2"/>
</dbReference>
<evidence type="ECO:0000313" key="7">
    <source>
        <dbReference type="EMBL" id="EFB90356.1"/>
    </source>
</evidence>
<dbReference type="EMBL" id="ADFP01000084">
    <property type="protein sequence ID" value="EFB90356.1"/>
    <property type="molecule type" value="Genomic_DNA"/>
</dbReference>
<feature type="transmembrane region" description="Helical" evidence="6">
    <location>
        <begin position="310"/>
        <end position="334"/>
    </location>
</feature>